<protein>
    <submittedName>
        <fullName evidence="5">Oligosaccharyl transferase pglB</fullName>
    </submittedName>
</protein>
<organism evidence="5 6">
    <name type="scientific">Helicobacter canadensis MIT 98-5491</name>
    <dbReference type="NCBI Taxonomy" id="537970"/>
    <lineage>
        <taxon>Bacteria</taxon>
        <taxon>Pseudomonadati</taxon>
        <taxon>Campylobacterota</taxon>
        <taxon>Epsilonproteobacteria</taxon>
        <taxon>Campylobacterales</taxon>
        <taxon>Helicobacteraceae</taxon>
        <taxon>Helicobacter</taxon>
    </lineage>
</organism>
<dbReference type="GO" id="GO:0016020">
    <property type="term" value="C:membrane"/>
    <property type="evidence" value="ECO:0007669"/>
    <property type="project" value="InterPro"/>
</dbReference>
<dbReference type="EMBL" id="CM000776">
    <property type="protein sequence ID" value="EES89443.1"/>
    <property type="molecule type" value="Genomic_DNA"/>
</dbReference>
<keyword evidence="2" id="KW-0812">Transmembrane</keyword>
<keyword evidence="5" id="KW-0808">Transferase</keyword>
<evidence type="ECO:0000259" key="4">
    <source>
        <dbReference type="Pfam" id="PF21436"/>
    </source>
</evidence>
<dbReference type="Proteomes" id="UP000007032">
    <property type="component" value="Chromosome"/>
</dbReference>
<dbReference type="GO" id="GO:0016740">
    <property type="term" value="F:transferase activity"/>
    <property type="evidence" value="ECO:0007669"/>
    <property type="project" value="UniProtKB-KW"/>
</dbReference>
<dbReference type="InterPro" id="IPR048307">
    <property type="entry name" value="STT3_N"/>
</dbReference>
<keyword evidence="2" id="KW-0472">Membrane</keyword>
<dbReference type="eggNOG" id="COG1287">
    <property type="taxonomic scope" value="Bacteria"/>
</dbReference>
<keyword evidence="6" id="KW-1185">Reference proteome</keyword>
<keyword evidence="1" id="KW-0175">Coiled coil</keyword>
<accession>C5ZWC5</accession>
<feature type="transmembrane region" description="Helical" evidence="2">
    <location>
        <begin position="139"/>
        <end position="157"/>
    </location>
</feature>
<dbReference type="Pfam" id="PF02516">
    <property type="entry name" value="STT3"/>
    <property type="match status" value="1"/>
</dbReference>
<reference evidence="5 6" key="1">
    <citation type="journal article" date="2009" name="J. Bacteriol.">
        <title>Genome sequence of the emerging pathogen Helicobacter canadensis.</title>
        <authorList>
            <person name="Loman N.J."/>
            <person name="Snyder L.A."/>
            <person name="Linton J.D."/>
            <person name="Langdon R."/>
            <person name="Lawson A.J."/>
            <person name="Weinstock G.M."/>
            <person name="Wren B.W."/>
            <person name="Pallen M.J."/>
        </authorList>
    </citation>
    <scope>NUCLEOTIDE SEQUENCE [LARGE SCALE GENOMIC DNA]</scope>
    <source>
        <strain evidence="5 6">MIT 98-5491</strain>
    </source>
</reference>
<feature type="transmembrane region" description="Helical" evidence="2">
    <location>
        <begin position="227"/>
        <end position="244"/>
    </location>
</feature>
<feature type="transmembrane region" description="Helical" evidence="2">
    <location>
        <begin position="298"/>
        <end position="327"/>
    </location>
</feature>
<evidence type="ECO:0000313" key="5">
    <source>
        <dbReference type="EMBL" id="EES89443.1"/>
    </source>
</evidence>
<dbReference type="STRING" id="537970.HCAN_0729"/>
<evidence type="ECO:0000259" key="3">
    <source>
        <dbReference type="Pfam" id="PF02516"/>
    </source>
</evidence>
<feature type="transmembrane region" description="Helical" evidence="2">
    <location>
        <begin position="198"/>
        <end position="215"/>
    </location>
</feature>
<feature type="transmembrane region" description="Helical" evidence="2">
    <location>
        <begin position="333"/>
        <end position="351"/>
    </location>
</feature>
<evidence type="ECO:0000256" key="2">
    <source>
        <dbReference type="SAM" id="Phobius"/>
    </source>
</evidence>
<dbReference type="UniPathway" id="UPA00378"/>
<feature type="coiled-coil region" evidence="1">
    <location>
        <begin position="24"/>
        <end position="51"/>
    </location>
</feature>
<dbReference type="AlphaFoldDB" id="C5ZWC5"/>
<feature type="transmembrane region" description="Helical" evidence="2">
    <location>
        <begin position="163"/>
        <end position="186"/>
    </location>
</feature>
<proteinExistence type="predicted"/>
<dbReference type="HOGENOM" id="CLU_398367_0_0_7"/>
<evidence type="ECO:0000256" key="1">
    <source>
        <dbReference type="SAM" id="Coils"/>
    </source>
</evidence>
<dbReference type="Pfam" id="PF21436">
    <property type="entry name" value="STT3-PglB_core"/>
    <property type="match status" value="1"/>
</dbReference>
<dbReference type="Gene3D" id="3.40.1380.40">
    <property type="match status" value="1"/>
</dbReference>
<feature type="transmembrane region" description="Helical" evidence="2">
    <location>
        <begin position="476"/>
        <end position="496"/>
    </location>
</feature>
<feature type="transmembrane region" description="Helical" evidence="2">
    <location>
        <begin position="399"/>
        <end position="417"/>
    </location>
</feature>
<feature type="transmembrane region" description="Helical" evidence="2">
    <location>
        <begin position="423"/>
        <end position="441"/>
    </location>
</feature>
<feature type="transmembrane region" description="Helical" evidence="2">
    <location>
        <begin position="249"/>
        <end position="266"/>
    </location>
</feature>
<sequence>MEFQKHWLLMIQISVLFLSQKVCLHEIQELLNAKNMEKEKQEEVLNFQKDNQLPSFGLDFISFSFRNLKNQLFIRLTSHSFFWHFVLLFIIFLLPLLFHYFDYLAFLKDSQNFFENTLILTSYDSYFYAKGAKEFLETFNFNLPYLSVLGGILAKIFGLDNVLVWSSVFLSASFGVVLYFVIFEVLEYLAILTQKANQIFAFLGAFFGVLSPHFYQRNGVGYFDTDMLILSLPLLAIFCLWQYLIKRQFYFLFFFSIVAFLSVGWHSGIQNLLLAGFLLYVGYEIFNILVFKHTKSPILLISSLFLIILTPSSYGFFVLLLALVVFYFEKSKISWVVFCIACVYAYFFGLFNPMIAQLKAYLFGEIQYSKTFIYASVVESILETSKANFTTLMQRSGGVGLFFLGLIGFVGFGFYYSLVRKNFIYLCIFLFPFLLLGFAALKLGVRFSFFLSPILALGCVLLVVGFLEIIRRFLKITLLIFAGILAIWVANLEYIIPKPILKAQEIEGLRALSFNSQDVAFVWWDYGYALEYFTQAQTLLHGGRHSGIVNYPIAEILLSHSAILAKNLSLLLAQKMQEIPKSQWNQIFEIVLKESNQTPQNFLRQLTLDRFRLSDYPKGEVYWILPKKMLYLIANINGFRNVDLESGERIKEGIFLYEKTSLKTKEEDIFFKDFYLKKIQNGALAAKLIFEDRQFVMDFDYLQSNLIQWLVFKNNPVMNLVFENESVLIYQIPKE</sequence>
<feature type="domain" description="STT3/PglB/AglB core" evidence="4">
    <location>
        <begin position="517"/>
        <end position="645"/>
    </location>
</feature>
<feature type="transmembrane region" description="Helical" evidence="2">
    <location>
        <begin position="448"/>
        <end position="470"/>
    </location>
</feature>
<feature type="domain" description="Oligosaccharyl transferase STT3 N-terminal" evidence="3">
    <location>
        <begin position="142"/>
        <end position="487"/>
    </location>
</feature>
<keyword evidence="2" id="KW-1133">Transmembrane helix</keyword>
<evidence type="ECO:0000313" key="6">
    <source>
        <dbReference type="Proteomes" id="UP000007032"/>
    </source>
</evidence>
<feature type="transmembrane region" description="Helical" evidence="2">
    <location>
        <begin position="272"/>
        <end position="291"/>
    </location>
</feature>
<feature type="transmembrane region" description="Helical" evidence="2">
    <location>
        <begin position="81"/>
        <end position="101"/>
    </location>
</feature>
<dbReference type="InterPro" id="IPR048999">
    <property type="entry name" value="STT3-PglB_core"/>
</dbReference>
<name>C5ZWC5_9HELI</name>
<gene>
    <name evidence="5" type="primary">pglB</name>
    <name evidence="5" type="ORF">HCAN_0729</name>
</gene>